<dbReference type="PANTHER" id="PTHR43139">
    <property type="entry name" value="SI:DKEY-122A22.2"/>
    <property type="match status" value="1"/>
</dbReference>
<accession>A0A7Y0EF96</accession>
<reference evidence="2 3" key="1">
    <citation type="submission" date="2020-04" db="EMBL/GenBank/DDBJ databases">
        <authorList>
            <person name="Doyle D.A."/>
        </authorList>
    </citation>
    <scope>NUCLEOTIDE SEQUENCE [LARGE SCALE GENOMIC DNA]</scope>
    <source>
        <strain evidence="2 3">P21</strain>
    </source>
</reference>
<evidence type="ECO:0000313" key="3">
    <source>
        <dbReference type="Proteomes" id="UP000537131"/>
    </source>
</evidence>
<dbReference type="RefSeq" id="WP_169296621.1">
    <property type="nucleotide sequence ID" value="NZ_JABBNI010000009.1"/>
</dbReference>
<dbReference type="EMBL" id="JABBNI010000009">
    <property type="protein sequence ID" value="NMM62022.1"/>
    <property type="molecule type" value="Genomic_DNA"/>
</dbReference>
<keyword evidence="3" id="KW-1185">Reference proteome</keyword>
<dbReference type="PANTHER" id="PTHR43139:SF52">
    <property type="entry name" value="SI:DKEY-122A22.2"/>
    <property type="match status" value="1"/>
</dbReference>
<dbReference type="AlphaFoldDB" id="A0A7Y0EF96"/>
<proteinExistence type="predicted"/>
<name>A0A7Y0EF96_9CLOT</name>
<dbReference type="InterPro" id="IPR052370">
    <property type="entry name" value="Meta-cleavage_hydrolase"/>
</dbReference>
<feature type="domain" description="AB hydrolase-1" evidence="1">
    <location>
        <begin position="87"/>
        <end position="175"/>
    </location>
</feature>
<comment type="caution">
    <text evidence="2">The sequence shown here is derived from an EMBL/GenBank/DDBJ whole genome shotgun (WGS) entry which is preliminary data.</text>
</comment>
<gene>
    <name evidence="2" type="ORF">HBE96_04815</name>
</gene>
<protein>
    <submittedName>
        <fullName evidence="2">Alpha/beta hydrolase</fullName>
    </submittedName>
</protein>
<organism evidence="2 3">
    <name type="scientific">Clostridium muellerianum</name>
    <dbReference type="NCBI Taxonomy" id="2716538"/>
    <lineage>
        <taxon>Bacteria</taxon>
        <taxon>Bacillati</taxon>
        <taxon>Bacillota</taxon>
        <taxon>Clostridia</taxon>
        <taxon>Eubacteriales</taxon>
        <taxon>Clostridiaceae</taxon>
        <taxon>Clostridium</taxon>
    </lineage>
</organism>
<dbReference type="Pfam" id="PF00561">
    <property type="entry name" value="Abhydrolase_1"/>
    <property type="match status" value="1"/>
</dbReference>
<dbReference type="GO" id="GO:0016787">
    <property type="term" value="F:hydrolase activity"/>
    <property type="evidence" value="ECO:0007669"/>
    <property type="project" value="UniProtKB-KW"/>
</dbReference>
<dbReference type="SUPFAM" id="SSF53474">
    <property type="entry name" value="alpha/beta-Hydrolases"/>
    <property type="match status" value="1"/>
</dbReference>
<keyword evidence="2" id="KW-0378">Hydrolase</keyword>
<dbReference type="Proteomes" id="UP000537131">
    <property type="component" value="Unassembled WGS sequence"/>
</dbReference>
<evidence type="ECO:0000313" key="2">
    <source>
        <dbReference type="EMBL" id="NMM62022.1"/>
    </source>
</evidence>
<dbReference type="InterPro" id="IPR000073">
    <property type="entry name" value="AB_hydrolase_1"/>
</dbReference>
<sequence>MNIESKINVKKNTRFLKYTKRFILFLICALVIGYSYQKAGVYLDNKKYSPPGQLVKVNGQDMHVFSKGNGKQTIVFASGNGVSCPYVNFYPLYNELSKHAKVVVYDRFGTGWSESTKSPRNIDTIAEEIHMALEKSGQKPPYIFVAHSLGSLETIAFTQKYKDEVNGIVFIDAGNPEFYKDNPLSSSNYGSTKLLKNFGVIRILFETTNMYKKTLCADKDGMNLIPEDLQKLDMAMTLKNIVNDDGLAELKNSTTNAKTLIKSGKLGNIPIRIFTSESNSTAFPAWNKSQIEFKDWSSDSKQTIVSGSRHYIHLYSPEIINQSIIKLINGK</sequence>
<dbReference type="InterPro" id="IPR029058">
    <property type="entry name" value="AB_hydrolase_fold"/>
</dbReference>
<dbReference type="Gene3D" id="3.40.50.1820">
    <property type="entry name" value="alpha/beta hydrolase"/>
    <property type="match status" value="1"/>
</dbReference>
<evidence type="ECO:0000259" key="1">
    <source>
        <dbReference type="Pfam" id="PF00561"/>
    </source>
</evidence>
<reference evidence="2 3" key="2">
    <citation type="submission" date="2020-06" db="EMBL/GenBank/DDBJ databases">
        <title>Complete Genome Sequence of Clostridium muelleri sp. nov. P21T, an Acid-Alcohol Producing Acetogen Isolated from Old Hay.</title>
        <authorList>
            <person name="Duncan K.E."/>
            <person name="Tanner R.S."/>
        </authorList>
    </citation>
    <scope>NUCLEOTIDE SEQUENCE [LARGE SCALE GENOMIC DNA]</scope>
    <source>
        <strain evidence="2 3">P21</strain>
    </source>
</reference>